<feature type="transmembrane region" description="Helical" evidence="1">
    <location>
        <begin position="39"/>
        <end position="62"/>
    </location>
</feature>
<dbReference type="PIRSF" id="PIRSF015921">
    <property type="entry name" value="FA_sphinglp_des"/>
    <property type="match status" value="1"/>
</dbReference>
<dbReference type="PANTHER" id="PTHR19353">
    <property type="entry name" value="FATTY ACID DESATURASE 2"/>
    <property type="match status" value="1"/>
</dbReference>
<proteinExistence type="predicted"/>
<feature type="transmembrane region" description="Helical" evidence="1">
    <location>
        <begin position="163"/>
        <end position="183"/>
    </location>
</feature>
<keyword evidence="4" id="KW-1185">Reference proteome</keyword>
<accession>A0A7K3WQL0</accession>
<dbReference type="PANTHER" id="PTHR19353:SF19">
    <property type="entry name" value="DELTA(5) FATTY ACID DESATURASE C-RELATED"/>
    <property type="match status" value="1"/>
</dbReference>
<evidence type="ECO:0000259" key="2">
    <source>
        <dbReference type="Pfam" id="PF00487"/>
    </source>
</evidence>
<dbReference type="Pfam" id="PF00487">
    <property type="entry name" value="FA_desaturase"/>
    <property type="match status" value="1"/>
</dbReference>
<dbReference type="Proteomes" id="UP000486602">
    <property type="component" value="Unassembled WGS sequence"/>
</dbReference>
<dbReference type="CDD" id="cd03506">
    <property type="entry name" value="Delta6-FADS-like"/>
    <property type="match status" value="1"/>
</dbReference>
<evidence type="ECO:0000313" key="4">
    <source>
        <dbReference type="Proteomes" id="UP000486602"/>
    </source>
</evidence>
<protein>
    <submittedName>
        <fullName evidence="3">Acyl-CoA desaturase</fullName>
    </submittedName>
</protein>
<dbReference type="GO" id="GO:0016020">
    <property type="term" value="C:membrane"/>
    <property type="evidence" value="ECO:0007669"/>
    <property type="project" value="TreeGrafter"/>
</dbReference>
<dbReference type="InterPro" id="IPR005804">
    <property type="entry name" value="FA_desaturase_dom"/>
</dbReference>
<dbReference type="GO" id="GO:0008610">
    <property type="term" value="P:lipid biosynthetic process"/>
    <property type="evidence" value="ECO:0007669"/>
    <property type="project" value="UniProtKB-ARBA"/>
</dbReference>
<keyword evidence="1" id="KW-1133">Transmembrane helix</keyword>
<comment type="caution">
    <text evidence="3">The sequence shown here is derived from an EMBL/GenBank/DDBJ whole genome shotgun (WGS) entry which is preliminary data.</text>
</comment>
<reference evidence="3 4" key="1">
    <citation type="submission" date="2020-02" db="EMBL/GenBank/DDBJ databases">
        <title>Out from the shadows clarifying the taxonomy of the family Cryomorphaceae and related taxa by utilizing the GTDB taxonomic framework.</title>
        <authorList>
            <person name="Bowman J.P."/>
        </authorList>
    </citation>
    <scope>NUCLEOTIDE SEQUENCE [LARGE SCALE GENOMIC DNA]</scope>
    <source>
        <strain evidence="3 4">QSSC 1-22</strain>
    </source>
</reference>
<gene>
    <name evidence="3" type="ORF">G3O08_10610</name>
</gene>
<dbReference type="EMBL" id="JAAGVY010000017">
    <property type="protein sequence ID" value="NEN23950.1"/>
    <property type="molecule type" value="Genomic_DNA"/>
</dbReference>
<organism evidence="3 4">
    <name type="scientific">Cryomorpha ignava</name>
    <dbReference type="NCBI Taxonomy" id="101383"/>
    <lineage>
        <taxon>Bacteria</taxon>
        <taxon>Pseudomonadati</taxon>
        <taxon>Bacteroidota</taxon>
        <taxon>Flavobacteriia</taxon>
        <taxon>Flavobacteriales</taxon>
        <taxon>Cryomorphaceae</taxon>
        <taxon>Cryomorpha</taxon>
    </lineage>
</organism>
<dbReference type="RefSeq" id="WP_163285341.1">
    <property type="nucleotide sequence ID" value="NZ_JAAGVY010000017.1"/>
</dbReference>
<keyword evidence="1" id="KW-0472">Membrane</keyword>
<feature type="transmembrane region" description="Helical" evidence="1">
    <location>
        <begin position="204"/>
        <end position="225"/>
    </location>
</feature>
<feature type="transmembrane region" description="Helical" evidence="1">
    <location>
        <begin position="231"/>
        <end position="252"/>
    </location>
</feature>
<sequence>MTNPKFQPLNPTDFSKTLRSRVNSYFKDNNLSKNGNSGMFFKSGIMLTLFFGPLLVLCTGIVSSIPLIFGLYITSGIGMAGIGMGVMHDAIHGSYSKNKKVNNIMSYTMNLIGANATTWKIQHNVLHHTFTNIDASDDDINTPFFLRFSPHAEKHWIQKYQHLYVWFFYGISTLLWITAKDFVNAVRYNKMGHYKGAKKFWKEITDISIWKLVYYSYALVLPMIFLPVAWWIVLLAFISMHVITGLSVSIVFQTAHVMPDLDYPIPTNTGVIDNDWAIHQMATTTNFSPNSRFLSWCIGGLNYQVEHHLFPNICHVHYKEVSKIVAEVAAEYGVPYHVKKTFSRAIVDHLGMLRSLGHMDAPDVAVAA</sequence>
<feature type="domain" description="Fatty acid desaturase" evidence="2">
    <location>
        <begin position="69"/>
        <end position="338"/>
    </location>
</feature>
<feature type="transmembrane region" description="Helical" evidence="1">
    <location>
        <begin position="69"/>
        <end position="87"/>
    </location>
</feature>
<evidence type="ECO:0000256" key="1">
    <source>
        <dbReference type="SAM" id="Phobius"/>
    </source>
</evidence>
<name>A0A7K3WQL0_9FLAO</name>
<dbReference type="GO" id="GO:0016717">
    <property type="term" value="F:oxidoreductase activity, acting on paired donors, with oxidation of a pair of donors resulting in the reduction of molecular oxygen to two molecules of water"/>
    <property type="evidence" value="ECO:0007669"/>
    <property type="project" value="TreeGrafter"/>
</dbReference>
<evidence type="ECO:0000313" key="3">
    <source>
        <dbReference type="EMBL" id="NEN23950.1"/>
    </source>
</evidence>
<dbReference type="InterPro" id="IPR012171">
    <property type="entry name" value="Fatty_acid_desaturase"/>
</dbReference>
<dbReference type="AlphaFoldDB" id="A0A7K3WQL0"/>
<keyword evidence="1" id="KW-0812">Transmembrane</keyword>